<evidence type="ECO:0000313" key="2">
    <source>
        <dbReference type="Proteomes" id="UP000823775"/>
    </source>
</evidence>
<gene>
    <name evidence="1" type="ORF">HAX54_017367</name>
</gene>
<protein>
    <submittedName>
        <fullName evidence="1">Uncharacterized protein</fullName>
    </submittedName>
</protein>
<reference evidence="1 2" key="1">
    <citation type="journal article" date="2021" name="BMC Genomics">
        <title>Datura genome reveals duplications of psychoactive alkaloid biosynthetic genes and high mutation rate following tissue culture.</title>
        <authorList>
            <person name="Rajewski A."/>
            <person name="Carter-House D."/>
            <person name="Stajich J."/>
            <person name="Litt A."/>
        </authorList>
    </citation>
    <scope>NUCLEOTIDE SEQUENCE [LARGE SCALE GENOMIC DNA]</scope>
    <source>
        <strain evidence="1">AR-01</strain>
    </source>
</reference>
<sequence>MTLEDELGRTLTKGMLALLQMQVPRKSVEDEHTSNACSVDGFMDVDDDPICYTP</sequence>
<keyword evidence="2" id="KW-1185">Reference proteome</keyword>
<organism evidence="1 2">
    <name type="scientific">Datura stramonium</name>
    <name type="common">Jimsonweed</name>
    <name type="synonym">Common thornapple</name>
    <dbReference type="NCBI Taxonomy" id="4076"/>
    <lineage>
        <taxon>Eukaryota</taxon>
        <taxon>Viridiplantae</taxon>
        <taxon>Streptophyta</taxon>
        <taxon>Embryophyta</taxon>
        <taxon>Tracheophyta</taxon>
        <taxon>Spermatophyta</taxon>
        <taxon>Magnoliopsida</taxon>
        <taxon>eudicotyledons</taxon>
        <taxon>Gunneridae</taxon>
        <taxon>Pentapetalae</taxon>
        <taxon>asterids</taxon>
        <taxon>lamiids</taxon>
        <taxon>Solanales</taxon>
        <taxon>Solanaceae</taxon>
        <taxon>Solanoideae</taxon>
        <taxon>Datureae</taxon>
        <taxon>Datura</taxon>
    </lineage>
</organism>
<comment type="caution">
    <text evidence="1">The sequence shown here is derived from an EMBL/GenBank/DDBJ whole genome shotgun (WGS) entry which is preliminary data.</text>
</comment>
<feature type="non-terminal residue" evidence="1">
    <location>
        <position position="54"/>
    </location>
</feature>
<name>A0ABS8S0C1_DATST</name>
<evidence type="ECO:0000313" key="1">
    <source>
        <dbReference type="EMBL" id="MCD7452538.1"/>
    </source>
</evidence>
<dbReference type="Proteomes" id="UP000823775">
    <property type="component" value="Unassembled WGS sequence"/>
</dbReference>
<dbReference type="EMBL" id="JACEIK010000215">
    <property type="protein sequence ID" value="MCD7452538.1"/>
    <property type="molecule type" value="Genomic_DNA"/>
</dbReference>
<accession>A0ABS8S0C1</accession>
<proteinExistence type="predicted"/>